<reference evidence="2" key="1">
    <citation type="submission" date="2018-02" db="EMBL/GenBank/DDBJ databases">
        <title>Rhizophora mucronata_Transcriptome.</title>
        <authorList>
            <person name="Meera S.P."/>
            <person name="Sreeshan A."/>
            <person name="Augustine A."/>
        </authorList>
    </citation>
    <scope>NUCLEOTIDE SEQUENCE</scope>
    <source>
        <tissue evidence="2">Leaf</tissue>
    </source>
</reference>
<feature type="compositionally biased region" description="Basic and acidic residues" evidence="1">
    <location>
        <begin position="18"/>
        <end position="31"/>
    </location>
</feature>
<proteinExistence type="predicted"/>
<feature type="region of interest" description="Disordered" evidence="1">
    <location>
        <begin position="1"/>
        <end position="43"/>
    </location>
</feature>
<protein>
    <submittedName>
        <fullName evidence="2">Uncharacterized protein</fullName>
    </submittedName>
</protein>
<evidence type="ECO:0000313" key="2">
    <source>
        <dbReference type="EMBL" id="MBX48822.1"/>
    </source>
</evidence>
<sequence>MTYEAQHDLQLMISHQNTHPELKHSQDERVLRRPRRLVAPSRY</sequence>
<dbReference type="EMBL" id="GGEC01068338">
    <property type="protein sequence ID" value="MBX48822.1"/>
    <property type="molecule type" value="Transcribed_RNA"/>
</dbReference>
<evidence type="ECO:0000256" key="1">
    <source>
        <dbReference type="SAM" id="MobiDB-lite"/>
    </source>
</evidence>
<name>A0A2P2P270_RHIMU</name>
<accession>A0A2P2P270</accession>
<dbReference type="AlphaFoldDB" id="A0A2P2P270"/>
<organism evidence="2">
    <name type="scientific">Rhizophora mucronata</name>
    <name type="common">Asiatic mangrove</name>
    <dbReference type="NCBI Taxonomy" id="61149"/>
    <lineage>
        <taxon>Eukaryota</taxon>
        <taxon>Viridiplantae</taxon>
        <taxon>Streptophyta</taxon>
        <taxon>Embryophyta</taxon>
        <taxon>Tracheophyta</taxon>
        <taxon>Spermatophyta</taxon>
        <taxon>Magnoliopsida</taxon>
        <taxon>eudicotyledons</taxon>
        <taxon>Gunneridae</taxon>
        <taxon>Pentapetalae</taxon>
        <taxon>rosids</taxon>
        <taxon>fabids</taxon>
        <taxon>Malpighiales</taxon>
        <taxon>Rhizophoraceae</taxon>
        <taxon>Rhizophora</taxon>
    </lineage>
</organism>